<name>A0A2T2X477_9FIRM</name>
<evidence type="ECO:0000256" key="3">
    <source>
        <dbReference type="ARBA" id="ARBA00023172"/>
    </source>
</evidence>
<dbReference type="InterPro" id="IPR050090">
    <property type="entry name" value="Tyrosine_recombinase_XerCD"/>
</dbReference>
<evidence type="ECO:0000313" key="7">
    <source>
        <dbReference type="EMBL" id="PSR29313.1"/>
    </source>
</evidence>
<evidence type="ECO:0000256" key="1">
    <source>
        <dbReference type="ARBA" id="ARBA00008857"/>
    </source>
</evidence>
<dbReference type="InterPro" id="IPR002104">
    <property type="entry name" value="Integrase_catalytic"/>
</dbReference>
<feature type="domain" description="Core-binding (CB)" evidence="6">
    <location>
        <begin position="1"/>
        <end position="96"/>
    </location>
</feature>
<evidence type="ECO:0000259" key="5">
    <source>
        <dbReference type="PROSITE" id="PS51898"/>
    </source>
</evidence>
<dbReference type="InterPro" id="IPR010998">
    <property type="entry name" value="Integrase_recombinase_N"/>
</dbReference>
<evidence type="ECO:0000259" key="6">
    <source>
        <dbReference type="PROSITE" id="PS51900"/>
    </source>
</evidence>
<dbReference type="InterPro" id="IPR044068">
    <property type="entry name" value="CB"/>
</dbReference>
<reference evidence="7 8" key="1">
    <citation type="journal article" date="2014" name="BMC Genomics">
        <title>Comparison of environmental and isolate Sulfobacillus genomes reveals diverse carbon, sulfur, nitrogen, and hydrogen metabolisms.</title>
        <authorList>
            <person name="Justice N.B."/>
            <person name="Norman A."/>
            <person name="Brown C.T."/>
            <person name="Singh A."/>
            <person name="Thomas B.C."/>
            <person name="Banfield J.F."/>
        </authorList>
    </citation>
    <scope>NUCLEOTIDE SEQUENCE [LARGE SCALE GENOMIC DNA]</scope>
    <source>
        <strain evidence="7">AMDSBA4</strain>
    </source>
</reference>
<dbReference type="Proteomes" id="UP000242972">
    <property type="component" value="Unassembled WGS sequence"/>
</dbReference>
<dbReference type="Gene3D" id="1.10.150.130">
    <property type="match status" value="1"/>
</dbReference>
<accession>A0A2T2X477</accession>
<dbReference type="Gene3D" id="1.10.443.10">
    <property type="entry name" value="Intergrase catalytic core"/>
    <property type="match status" value="1"/>
</dbReference>
<dbReference type="InterPro" id="IPR011010">
    <property type="entry name" value="DNA_brk_join_enz"/>
</dbReference>
<evidence type="ECO:0000313" key="8">
    <source>
        <dbReference type="Proteomes" id="UP000242972"/>
    </source>
</evidence>
<evidence type="ECO:0008006" key="9">
    <source>
        <dbReference type="Google" id="ProtNLM"/>
    </source>
</evidence>
<dbReference type="SUPFAM" id="SSF56349">
    <property type="entry name" value="DNA breaking-rejoining enzymes"/>
    <property type="match status" value="1"/>
</dbReference>
<dbReference type="Pfam" id="PF00589">
    <property type="entry name" value="Phage_integrase"/>
    <property type="match status" value="1"/>
</dbReference>
<dbReference type="GO" id="GO:0003677">
    <property type="term" value="F:DNA binding"/>
    <property type="evidence" value="ECO:0007669"/>
    <property type="project" value="UniProtKB-UniRule"/>
</dbReference>
<feature type="domain" description="Tyr recombinase" evidence="5">
    <location>
        <begin position="129"/>
        <end position="322"/>
    </location>
</feature>
<dbReference type="GO" id="GO:0015074">
    <property type="term" value="P:DNA integration"/>
    <property type="evidence" value="ECO:0007669"/>
    <property type="project" value="InterPro"/>
</dbReference>
<dbReference type="InterPro" id="IPR013762">
    <property type="entry name" value="Integrase-like_cat_sf"/>
</dbReference>
<sequence length="338" mass="38704">MLAEDLADFTAWLLRSEQLDEQSIRAYRRAVLGFAEWYAYEHGRPFATSDLDSKDLQRWRVDENPVGIRGRDKKRPAPATRNKAIAGIRVFSRWAHDTGRTPVDAARHLDFLVIQPQAPRSLSRNEEKELMRRLNQAVADAMQLKRISDEKLTQAIRNRAVIVLGLYAGLRVEETAHLVWGQLLLRRGVAEVQHVQGKFNQIRSVPLPNIARQHLLTWKERALAAGWVREDLPLFVSQKGHVLSVRSIQRLMAEWGSRLGWPTLTYHTLRHTYASRLVNDEKKPLPTVATLMGHLKKNGQPNIATTARYTIPSAEELQRAVDSLDYDDDHIDEPTIEE</sequence>
<evidence type="ECO:0000256" key="4">
    <source>
        <dbReference type="PROSITE-ProRule" id="PRU01248"/>
    </source>
</evidence>
<evidence type="ECO:0000256" key="2">
    <source>
        <dbReference type="ARBA" id="ARBA00023125"/>
    </source>
</evidence>
<dbReference type="PROSITE" id="PS51900">
    <property type="entry name" value="CB"/>
    <property type="match status" value="1"/>
</dbReference>
<keyword evidence="2 4" id="KW-0238">DNA-binding</keyword>
<keyword evidence="3" id="KW-0233">DNA recombination</keyword>
<comment type="similarity">
    <text evidence="1">Belongs to the 'phage' integrase family.</text>
</comment>
<dbReference type="GO" id="GO:0006310">
    <property type="term" value="P:DNA recombination"/>
    <property type="evidence" value="ECO:0007669"/>
    <property type="project" value="UniProtKB-KW"/>
</dbReference>
<dbReference type="PANTHER" id="PTHR30349">
    <property type="entry name" value="PHAGE INTEGRASE-RELATED"/>
    <property type="match status" value="1"/>
</dbReference>
<comment type="caution">
    <text evidence="7">The sequence shown here is derived from an EMBL/GenBank/DDBJ whole genome shotgun (WGS) entry which is preliminary data.</text>
</comment>
<proteinExistence type="inferred from homology"/>
<gene>
    <name evidence="7" type="ORF">C7B46_18670</name>
</gene>
<dbReference type="EMBL" id="PXYW01000090">
    <property type="protein sequence ID" value="PSR29313.1"/>
    <property type="molecule type" value="Genomic_DNA"/>
</dbReference>
<dbReference type="AlphaFoldDB" id="A0A2T2X477"/>
<protein>
    <recommendedName>
        <fullName evidence="9">Integrase</fullName>
    </recommendedName>
</protein>
<organism evidence="7 8">
    <name type="scientific">Sulfobacillus benefaciens</name>
    <dbReference type="NCBI Taxonomy" id="453960"/>
    <lineage>
        <taxon>Bacteria</taxon>
        <taxon>Bacillati</taxon>
        <taxon>Bacillota</taxon>
        <taxon>Clostridia</taxon>
        <taxon>Eubacteriales</taxon>
        <taxon>Clostridiales Family XVII. Incertae Sedis</taxon>
        <taxon>Sulfobacillus</taxon>
    </lineage>
</organism>
<dbReference type="CDD" id="cd00397">
    <property type="entry name" value="DNA_BRE_C"/>
    <property type="match status" value="1"/>
</dbReference>
<dbReference type="PROSITE" id="PS51898">
    <property type="entry name" value="TYR_RECOMBINASE"/>
    <property type="match status" value="1"/>
</dbReference>
<dbReference type="PANTHER" id="PTHR30349:SF64">
    <property type="entry name" value="PROPHAGE INTEGRASE INTD-RELATED"/>
    <property type="match status" value="1"/>
</dbReference>